<reference evidence="3" key="1">
    <citation type="submission" date="2015-07" db="EMBL/GenBank/DDBJ databases">
        <authorList>
            <person name="Ju K.-S."/>
            <person name="Doroghazi J.R."/>
            <person name="Metcalf W.W."/>
        </authorList>
    </citation>
    <scope>NUCLEOTIDE SEQUENCE [LARGE SCALE GENOMIC DNA]</scope>
    <source>
        <strain evidence="3">NRRL 2290</strain>
    </source>
</reference>
<evidence type="ECO:0000313" key="3">
    <source>
        <dbReference type="Proteomes" id="UP000037251"/>
    </source>
</evidence>
<keyword evidence="1" id="KW-0812">Transmembrane</keyword>
<sequence>MQPDARPAVRPHAQAQRHSAVYVPGMRKIAILCTAVALTMLLPLAVGLGFSERAGLAGLTVGGAVATVGGLLWGARKLRAEFRTLKWQMEGLGLVTHSELAADEQGQLRELILKPSSVGLDVLYVRELVRLNILEHAAESLGTPLALALIGLVGSTGASVWSLWA</sequence>
<keyword evidence="1" id="KW-0472">Membrane</keyword>
<comment type="caution">
    <text evidence="2">The sequence shown here is derived from an EMBL/GenBank/DDBJ whole genome shotgun (WGS) entry which is preliminary data.</text>
</comment>
<evidence type="ECO:0000313" key="2">
    <source>
        <dbReference type="EMBL" id="KOG33704.1"/>
    </source>
</evidence>
<dbReference type="PATRIC" id="fig|67356.5.peg.4571"/>
<keyword evidence="1" id="KW-1133">Transmembrane helix</keyword>
<name>A0A0L8L6I2_9ACTN</name>
<proteinExistence type="predicted"/>
<gene>
    <name evidence="2" type="ORF">ADK37_21505</name>
</gene>
<feature type="transmembrane region" description="Helical" evidence="1">
    <location>
        <begin position="56"/>
        <end position="75"/>
    </location>
</feature>
<organism evidence="2 3">
    <name type="scientific">Streptomyces resistomycificus</name>
    <dbReference type="NCBI Taxonomy" id="67356"/>
    <lineage>
        <taxon>Bacteria</taxon>
        <taxon>Bacillati</taxon>
        <taxon>Actinomycetota</taxon>
        <taxon>Actinomycetes</taxon>
        <taxon>Kitasatosporales</taxon>
        <taxon>Streptomycetaceae</taxon>
        <taxon>Streptomyces</taxon>
        <taxon>Streptomyces aurantiacus group</taxon>
    </lineage>
</organism>
<protein>
    <submittedName>
        <fullName evidence="2">Uncharacterized protein</fullName>
    </submittedName>
</protein>
<keyword evidence="3" id="KW-1185">Reference proteome</keyword>
<feature type="transmembrane region" description="Helical" evidence="1">
    <location>
        <begin position="29"/>
        <end position="50"/>
    </location>
</feature>
<dbReference type="Proteomes" id="UP000037251">
    <property type="component" value="Unassembled WGS sequence"/>
</dbReference>
<dbReference type="EMBL" id="LGUS01000170">
    <property type="protein sequence ID" value="KOG33704.1"/>
    <property type="molecule type" value="Genomic_DNA"/>
</dbReference>
<dbReference type="AlphaFoldDB" id="A0A0L8L6I2"/>
<evidence type="ECO:0000256" key="1">
    <source>
        <dbReference type="SAM" id="Phobius"/>
    </source>
</evidence>
<accession>A0A0L8L6I2</accession>